<evidence type="ECO:0000256" key="2">
    <source>
        <dbReference type="RuleBase" id="RU003707"/>
    </source>
</evidence>
<comment type="similarity">
    <text evidence="1 2">Belongs to the enoyl-CoA hydratase/isomerase family.</text>
</comment>
<dbReference type="InterPro" id="IPR001753">
    <property type="entry name" value="Enoyl-CoA_hydra/iso"/>
</dbReference>
<dbReference type="AlphaFoldDB" id="A0A420WGJ6"/>
<dbReference type="CDD" id="cd06558">
    <property type="entry name" value="crotonase-like"/>
    <property type="match status" value="1"/>
</dbReference>
<evidence type="ECO:0000313" key="3">
    <source>
        <dbReference type="EMBL" id="RKQ70065.1"/>
    </source>
</evidence>
<sequence length="249" mass="27019">MNCETIRLEIDKGIARLRLDRPEAGNAINAQMVAELDAALTRIEAEGATILVLEGSADSFCAGGDFEATASGETLDPAALYDLWRRLAEGPFVSVALVRGRANAGGVGLAVACDIVLADRSASFGLSEMLFGLFPACVLPFLARRIGAQKAHYMTLMTRPLPAEEAAGWGLVDALGDEVEALLRRHLQRLRHLGRPAIARYKAHRAATDDSLARGRDAALAANREMFADAEVQRNIRRYVTEMKFPWEA</sequence>
<organism evidence="3 4">
    <name type="scientific">Oceanibaculum indicum</name>
    <dbReference type="NCBI Taxonomy" id="526216"/>
    <lineage>
        <taxon>Bacteria</taxon>
        <taxon>Pseudomonadati</taxon>
        <taxon>Pseudomonadota</taxon>
        <taxon>Alphaproteobacteria</taxon>
        <taxon>Rhodospirillales</taxon>
        <taxon>Oceanibaculaceae</taxon>
        <taxon>Oceanibaculum</taxon>
    </lineage>
</organism>
<dbReference type="GO" id="GO:0003824">
    <property type="term" value="F:catalytic activity"/>
    <property type="evidence" value="ECO:0007669"/>
    <property type="project" value="InterPro"/>
</dbReference>
<dbReference type="Proteomes" id="UP000277424">
    <property type="component" value="Unassembled WGS sequence"/>
</dbReference>
<dbReference type="RefSeq" id="WP_121219619.1">
    <property type="nucleotide sequence ID" value="NZ_RBIG01000002.1"/>
</dbReference>
<proteinExistence type="inferred from homology"/>
<protein>
    <submittedName>
        <fullName evidence="3">Polyketide biosynthesis enoyl-CoA hydratase PksH</fullName>
    </submittedName>
</protein>
<dbReference type="SUPFAM" id="SSF52096">
    <property type="entry name" value="ClpP/crotonase"/>
    <property type="match status" value="1"/>
</dbReference>
<dbReference type="Pfam" id="PF00378">
    <property type="entry name" value="ECH_1"/>
    <property type="match status" value="1"/>
</dbReference>
<reference evidence="3 4" key="1">
    <citation type="submission" date="2018-10" db="EMBL/GenBank/DDBJ databases">
        <title>Comparative analysis of microorganisms from saline springs in Andes Mountain Range, Colombia.</title>
        <authorList>
            <person name="Rubin E."/>
        </authorList>
    </citation>
    <scope>NUCLEOTIDE SEQUENCE [LARGE SCALE GENOMIC DNA]</scope>
    <source>
        <strain evidence="3 4">USBA 36</strain>
    </source>
</reference>
<accession>A0A420WGJ6</accession>
<dbReference type="Gene3D" id="3.90.226.10">
    <property type="entry name" value="2-enoyl-CoA Hydratase, Chain A, domain 1"/>
    <property type="match status" value="1"/>
</dbReference>
<evidence type="ECO:0000256" key="1">
    <source>
        <dbReference type="ARBA" id="ARBA00005254"/>
    </source>
</evidence>
<dbReference type="InterPro" id="IPR018376">
    <property type="entry name" value="Enoyl-CoA_hyd/isom_CS"/>
</dbReference>
<dbReference type="InterPro" id="IPR029045">
    <property type="entry name" value="ClpP/crotonase-like_dom_sf"/>
</dbReference>
<evidence type="ECO:0000313" key="4">
    <source>
        <dbReference type="Proteomes" id="UP000277424"/>
    </source>
</evidence>
<gene>
    <name evidence="3" type="ORF">BCL74_2001</name>
</gene>
<dbReference type="NCBIfam" id="NF005498">
    <property type="entry name" value="PRK07112.1"/>
    <property type="match status" value="1"/>
</dbReference>
<dbReference type="OrthoDB" id="9795613at2"/>
<name>A0A420WGJ6_9PROT</name>
<dbReference type="PANTHER" id="PTHR42964">
    <property type="entry name" value="ENOYL-COA HYDRATASE"/>
    <property type="match status" value="1"/>
</dbReference>
<dbReference type="PROSITE" id="PS00166">
    <property type="entry name" value="ENOYL_COA_HYDRATASE"/>
    <property type="match status" value="1"/>
</dbReference>
<dbReference type="InterPro" id="IPR051683">
    <property type="entry name" value="Enoyl-CoA_Hydratase/Isomerase"/>
</dbReference>
<dbReference type="EMBL" id="RBIG01000002">
    <property type="protein sequence ID" value="RKQ70065.1"/>
    <property type="molecule type" value="Genomic_DNA"/>
</dbReference>
<dbReference type="PANTHER" id="PTHR42964:SF1">
    <property type="entry name" value="POLYKETIDE BIOSYNTHESIS ENOYL-COA HYDRATASE PKSH-RELATED"/>
    <property type="match status" value="1"/>
</dbReference>
<comment type="caution">
    <text evidence="3">The sequence shown here is derived from an EMBL/GenBank/DDBJ whole genome shotgun (WGS) entry which is preliminary data.</text>
</comment>